<dbReference type="AlphaFoldDB" id="A0A371HCB2"/>
<evidence type="ECO:0000313" key="1">
    <source>
        <dbReference type="EMBL" id="RDY00422.1"/>
    </source>
</evidence>
<name>A0A371HCB2_MUCPR</name>
<feature type="non-terminal residue" evidence="1">
    <location>
        <position position="1"/>
    </location>
</feature>
<comment type="caution">
    <text evidence="1">The sequence shown here is derived from an EMBL/GenBank/DDBJ whole genome shotgun (WGS) entry which is preliminary data.</text>
</comment>
<keyword evidence="2" id="KW-1185">Reference proteome</keyword>
<accession>A0A371HCB2</accession>
<protein>
    <submittedName>
        <fullName evidence="1">Uncharacterized protein</fullName>
    </submittedName>
</protein>
<evidence type="ECO:0000313" key="2">
    <source>
        <dbReference type="Proteomes" id="UP000257109"/>
    </source>
</evidence>
<gene>
    <name evidence="1" type="ORF">CR513_16401</name>
</gene>
<dbReference type="OrthoDB" id="116316at2759"/>
<proteinExistence type="predicted"/>
<dbReference type="Proteomes" id="UP000257109">
    <property type="component" value="Unassembled WGS sequence"/>
</dbReference>
<dbReference type="EMBL" id="QJKJ01003002">
    <property type="protein sequence ID" value="RDY00422.1"/>
    <property type="molecule type" value="Genomic_DNA"/>
</dbReference>
<organism evidence="1 2">
    <name type="scientific">Mucuna pruriens</name>
    <name type="common">Velvet bean</name>
    <name type="synonym">Dolichos pruriens</name>
    <dbReference type="NCBI Taxonomy" id="157652"/>
    <lineage>
        <taxon>Eukaryota</taxon>
        <taxon>Viridiplantae</taxon>
        <taxon>Streptophyta</taxon>
        <taxon>Embryophyta</taxon>
        <taxon>Tracheophyta</taxon>
        <taxon>Spermatophyta</taxon>
        <taxon>Magnoliopsida</taxon>
        <taxon>eudicotyledons</taxon>
        <taxon>Gunneridae</taxon>
        <taxon>Pentapetalae</taxon>
        <taxon>rosids</taxon>
        <taxon>fabids</taxon>
        <taxon>Fabales</taxon>
        <taxon>Fabaceae</taxon>
        <taxon>Papilionoideae</taxon>
        <taxon>50 kb inversion clade</taxon>
        <taxon>NPAAA clade</taxon>
        <taxon>indigoferoid/millettioid clade</taxon>
        <taxon>Phaseoleae</taxon>
        <taxon>Mucuna</taxon>
    </lineage>
</organism>
<sequence length="105" mass="12008">MLKGSVLNQEMRRKAQKYGVSLVSQNKAYIEALFLDNKGKKDKSKEKDDDDDHVTIATCDDIIILRDFESVNLVSSKSMWIIDSGATLHITPRKEFFTSYTISKF</sequence>
<reference evidence="1" key="1">
    <citation type="submission" date="2018-05" db="EMBL/GenBank/DDBJ databases">
        <title>Draft genome of Mucuna pruriens seed.</title>
        <authorList>
            <person name="Nnadi N.E."/>
            <person name="Vos R."/>
            <person name="Hasami M.H."/>
            <person name="Devisetty U.K."/>
            <person name="Aguiy J.C."/>
        </authorList>
    </citation>
    <scope>NUCLEOTIDE SEQUENCE [LARGE SCALE GENOMIC DNA]</scope>
    <source>
        <strain evidence="1">JCA_2017</strain>
    </source>
</reference>